<dbReference type="EMBL" id="REGN01011456">
    <property type="protein sequence ID" value="RMZ97364.1"/>
    <property type="molecule type" value="Genomic_DNA"/>
</dbReference>
<dbReference type="Proteomes" id="UP000276133">
    <property type="component" value="Unassembled WGS sequence"/>
</dbReference>
<proteinExistence type="predicted"/>
<keyword evidence="1" id="KW-0732">Signal</keyword>
<name>A0A3M7PF78_BRAPC</name>
<keyword evidence="4" id="KW-1185">Reference proteome</keyword>
<dbReference type="OrthoDB" id="6132182at2759"/>
<dbReference type="SUPFAM" id="SSF53300">
    <property type="entry name" value="vWA-like"/>
    <property type="match status" value="1"/>
</dbReference>
<dbReference type="PANTHER" id="PTHR24020:SF20">
    <property type="entry name" value="PH DOMAIN-CONTAINING PROTEIN"/>
    <property type="match status" value="1"/>
</dbReference>
<sequence>MKKNLLQIFVSLLWLLKSIESQNVKCQVAMDLVFIVDSSGSIGIDSFNKSKTAIKNMVDRFNIGENNAIIGLINYSSHVETILSFILQQQTWSQDLVKSKIDSMKYLGQSTATGDALHTSRVSIFSITRGIVPRLAIVLTDGQSNNAAQVANEAQLLKDEGVDIFAVGIGNGINNAELETIASVPKSTFKLHISGYNALFDAINNITQVACNTNAFIPLFTLIQVDTVVNQQKYFQANLESFKKGGYAQIKVQHYKGRTNIYYSTREKNPNTSNPIGRSASLKNTNEYLVYIPAGTPRLYLTTHGIEELNQAEFQ</sequence>
<dbReference type="STRING" id="10195.A0A3M7PF78"/>
<feature type="domain" description="VWFA" evidence="2">
    <location>
        <begin position="31"/>
        <end position="206"/>
    </location>
</feature>
<dbReference type="Gene3D" id="3.40.50.410">
    <property type="entry name" value="von Willebrand factor, type A domain"/>
    <property type="match status" value="1"/>
</dbReference>
<dbReference type="PANTHER" id="PTHR24020">
    <property type="entry name" value="COLLAGEN ALPHA"/>
    <property type="match status" value="1"/>
</dbReference>
<dbReference type="InterPro" id="IPR036465">
    <property type="entry name" value="vWFA_dom_sf"/>
</dbReference>
<evidence type="ECO:0000313" key="3">
    <source>
        <dbReference type="EMBL" id="RMZ97364.1"/>
    </source>
</evidence>
<dbReference type="PROSITE" id="PS50234">
    <property type="entry name" value="VWFA"/>
    <property type="match status" value="1"/>
</dbReference>
<dbReference type="InterPro" id="IPR002035">
    <property type="entry name" value="VWF_A"/>
</dbReference>
<dbReference type="InterPro" id="IPR050525">
    <property type="entry name" value="ECM_Assembly_Org"/>
</dbReference>
<evidence type="ECO:0000259" key="2">
    <source>
        <dbReference type="PROSITE" id="PS50234"/>
    </source>
</evidence>
<gene>
    <name evidence="3" type="ORF">BpHYR1_019804</name>
</gene>
<dbReference type="PRINTS" id="PR00453">
    <property type="entry name" value="VWFADOMAIN"/>
</dbReference>
<feature type="non-terminal residue" evidence="3">
    <location>
        <position position="315"/>
    </location>
</feature>
<dbReference type="AlphaFoldDB" id="A0A3M7PF78"/>
<comment type="caution">
    <text evidence="3">The sequence shown here is derived from an EMBL/GenBank/DDBJ whole genome shotgun (WGS) entry which is preliminary data.</text>
</comment>
<dbReference type="SMART" id="SM00327">
    <property type="entry name" value="VWA"/>
    <property type="match status" value="1"/>
</dbReference>
<dbReference type="Pfam" id="PF00092">
    <property type="entry name" value="VWA"/>
    <property type="match status" value="1"/>
</dbReference>
<organism evidence="3 4">
    <name type="scientific">Brachionus plicatilis</name>
    <name type="common">Marine rotifer</name>
    <name type="synonym">Brachionus muelleri</name>
    <dbReference type="NCBI Taxonomy" id="10195"/>
    <lineage>
        <taxon>Eukaryota</taxon>
        <taxon>Metazoa</taxon>
        <taxon>Spiralia</taxon>
        <taxon>Gnathifera</taxon>
        <taxon>Rotifera</taxon>
        <taxon>Eurotatoria</taxon>
        <taxon>Monogononta</taxon>
        <taxon>Pseudotrocha</taxon>
        <taxon>Ploima</taxon>
        <taxon>Brachionidae</taxon>
        <taxon>Brachionus</taxon>
    </lineage>
</organism>
<feature type="chain" id="PRO_5018147996" evidence="1">
    <location>
        <begin position="22"/>
        <end position="315"/>
    </location>
</feature>
<reference evidence="3 4" key="1">
    <citation type="journal article" date="2018" name="Sci. Rep.">
        <title>Genomic signatures of local adaptation to the degree of environmental predictability in rotifers.</title>
        <authorList>
            <person name="Franch-Gras L."/>
            <person name="Hahn C."/>
            <person name="Garcia-Roger E.M."/>
            <person name="Carmona M.J."/>
            <person name="Serra M."/>
            <person name="Gomez A."/>
        </authorList>
    </citation>
    <scope>NUCLEOTIDE SEQUENCE [LARGE SCALE GENOMIC DNA]</scope>
    <source>
        <strain evidence="3">HYR1</strain>
    </source>
</reference>
<feature type="signal peptide" evidence="1">
    <location>
        <begin position="1"/>
        <end position="21"/>
    </location>
</feature>
<evidence type="ECO:0000313" key="4">
    <source>
        <dbReference type="Proteomes" id="UP000276133"/>
    </source>
</evidence>
<accession>A0A3M7PF78</accession>
<evidence type="ECO:0000256" key="1">
    <source>
        <dbReference type="SAM" id="SignalP"/>
    </source>
</evidence>
<protein>
    <submittedName>
        <fullName evidence="3">von Willebrand factor type EGF and pentraxin domain-containing 1-like isoform X1</fullName>
    </submittedName>
</protein>